<protein>
    <submittedName>
        <fullName evidence="1">Uncharacterized protein</fullName>
    </submittedName>
</protein>
<dbReference type="SUPFAM" id="SSF52047">
    <property type="entry name" value="RNI-like"/>
    <property type="match status" value="1"/>
</dbReference>
<reference evidence="1" key="1">
    <citation type="submission" date="2021-02" db="EMBL/GenBank/DDBJ databases">
        <authorList>
            <person name="Nowell W R."/>
        </authorList>
    </citation>
    <scope>NUCLEOTIDE SEQUENCE</scope>
</reference>
<dbReference type="Proteomes" id="UP000663823">
    <property type="component" value="Unassembled WGS sequence"/>
</dbReference>
<comment type="caution">
    <text evidence="1">The sequence shown here is derived from an EMBL/GenBank/DDBJ whole genome shotgun (WGS) entry which is preliminary data.</text>
</comment>
<dbReference type="AlphaFoldDB" id="A0A814AKN3"/>
<evidence type="ECO:0000313" key="1">
    <source>
        <dbReference type="EMBL" id="CAF0916295.1"/>
    </source>
</evidence>
<evidence type="ECO:0000313" key="3">
    <source>
        <dbReference type="Proteomes" id="UP000663882"/>
    </source>
</evidence>
<evidence type="ECO:0000313" key="2">
    <source>
        <dbReference type="EMBL" id="CAF3980027.1"/>
    </source>
</evidence>
<organism evidence="1 3">
    <name type="scientific">Rotaria sordida</name>
    <dbReference type="NCBI Taxonomy" id="392033"/>
    <lineage>
        <taxon>Eukaryota</taxon>
        <taxon>Metazoa</taxon>
        <taxon>Spiralia</taxon>
        <taxon>Gnathifera</taxon>
        <taxon>Rotifera</taxon>
        <taxon>Eurotatoria</taxon>
        <taxon>Bdelloidea</taxon>
        <taxon>Philodinida</taxon>
        <taxon>Philodinidae</taxon>
        <taxon>Rotaria</taxon>
    </lineage>
</organism>
<accession>A0A814AKN3</accession>
<dbReference type="EMBL" id="CAJOAX010006414">
    <property type="protein sequence ID" value="CAF3980027.1"/>
    <property type="molecule type" value="Genomic_DNA"/>
</dbReference>
<dbReference type="InterPro" id="IPR032675">
    <property type="entry name" value="LRR_dom_sf"/>
</dbReference>
<proteinExistence type="predicted"/>
<dbReference type="Gene3D" id="3.80.10.10">
    <property type="entry name" value="Ribonuclease Inhibitor"/>
    <property type="match status" value="1"/>
</dbReference>
<name>A0A814AKN3_9BILA</name>
<dbReference type="OrthoDB" id="10054833at2759"/>
<dbReference type="Proteomes" id="UP000663882">
    <property type="component" value="Unassembled WGS sequence"/>
</dbReference>
<dbReference type="EMBL" id="CAJNOO010000352">
    <property type="protein sequence ID" value="CAF0916295.1"/>
    <property type="molecule type" value="Genomic_DNA"/>
</dbReference>
<gene>
    <name evidence="2" type="ORF">OTI717_LOCUS27899</name>
    <name evidence="1" type="ORF">RFH988_LOCUS9751</name>
</gene>
<sequence length="295" mass="35204">MLSIKMKLPSISKSTFQCYYTQIIIPYQYKIKSLHLANPFINEILFSSNSIELKFIRLETLILDKITYEYLGKLLNHLISFPYLSSLVIICVDFVPNQHIFYCQIFRLPILKYCNLSWRRIDRSNLLSFACNELSPIEYLIIKNACHLNELKALLLYVPQLRRLSISCVAKLTDSKIESCSTISNCLTNVSLDFERINSINFEIFESIIKNIFQQLQVLHISIKYNSTYLDSNRWKRLILSYMPHLRIFDFLFYTSSYSNNDIKEYVAQIDKFNSPFWFEREWVFKYHIDNKEYR</sequence>